<dbReference type="EMBL" id="JBHMAF010000193">
    <property type="protein sequence ID" value="MFB9761334.1"/>
    <property type="molecule type" value="Genomic_DNA"/>
</dbReference>
<protein>
    <submittedName>
        <fullName evidence="1">Uncharacterized protein</fullName>
    </submittedName>
</protein>
<keyword evidence="2" id="KW-1185">Reference proteome</keyword>
<dbReference type="RefSeq" id="WP_379951524.1">
    <property type="nucleotide sequence ID" value="NZ_JAPCYI010000001.1"/>
</dbReference>
<proteinExistence type="predicted"/>
<gene>
    <name evidence="1" type="ORF">ACFFMS_24110</name>
</gene>
<sequence length="73" mass="8503">MRSLIYFLNDKMEAEQLAEDLKVQLEINRFRNVMVVPVNEKKELIIQVPEANGELEEAVEAFMADYKEGVMLE</sequence>
<dbReference type="Proteomes" id="UP001589609">
    <property type="component" value="Unassembled WGS sequence"/>
</dbReference>
<name>A0ABV5WL87_9BACI</name>
<evidence type="ECO:0000313" key="1">
    <source>
        <dbReference type="EMBL" id="MFB9761334.1"/>
    </source>
</evidence>
<organism evidence="1 2">
    <name type="scientific">Ectobacillus funiculus</name>
    <dbReference type="NCBI Taxonomy" id="137993"/>
    <lineage>
        <taxon>Bacteria</taxon>
        <taxon>Bacillati</taxon>
        <taxon>Bacillota</taxon>
        <taxon>Bacilli</taxon>
        <taxon>Bacillales</taxon>
        <taxon>Bacillaceae</taxon>
        <taxon>Ectobacillus</taxon>
    </lineage>
</organism>
<reference evidence="1 2" key="1">
    <citation type="submission" date="2024-09" db="EMBL/GenBank/DDBJ databases">
        <authorList>
            <person name="Sun Q."/>
            <person name="Mori K."/>
        </authorList>
    </citation>
    <scope>NUCLEOTIDE SEQUENCE [LARGE SCALE GENOMIC DNA]</scope>
    <source>
        <strain evidence="1 2">JCM 11201</strain>
    </source>
</reference>
<accession>A0ABV5WL87</accession>
<evidence type="ECO:0000313" key="2">
    <source>
        <dbReference type="Proteomes" id="UP001589609"/>
    </source>
</evidence>
<comment type="caution">
    <text evidence="1">The sequence shown here is derived from an EMBL/GenBank/DDBJ whole genome shotgun (WGS) entry which is preliminary data.</text>
</comment>